<evidence type="ECO:0000313" key="1">
    <source>
        <dbReference type="EMBL" id="TCL34827.1"/>
    </source>
</evidence>
<organism evidence="1 2">
    <name type="scientific">Azotobacter chroococcum</name>
    <dbReference type="NCBI Taxonomy" id="353"/>
    <lineage>
        <taxon>Bacteria</taxon>
        <taxon>Pseudomonadati</taxon>
        <taxon>Pseudomonadota</taxon>
        <taxon>Gammaproteobacteria</taxon>
        <taxon>Pseudomonadales</taxon>
        <taxon>Pseudomonadaceae</taxon>
        <taxon>Azotobacter</taxon>
    </lineage>
</organism>
<evidence type="ECO:0000313" key="2">
    <source>
        <dbReference type="Proteomes" id="UP000295169"/>
    </source>
</evidence>
<protein>
    <submittedName>
        <fullName evidence="1">Uncharacterized protein</fullName>
    </submittedName>
</protein>
<dbReference type="EMBL" id="SMMU01000001">
    <property type="protein sequence ID" value="TCL34827.1"/>
    <property type="molecule type" value="Genomic_DNA"/>
</dbReference>
<gene>
    <name evidence="1" type="ORF">EV691_101267</name>
</gene>
<dbReference type="Proteomes" id="UP000295169">
    <property type="component" value="Unassembled WGS sequence"/>
</dbReference>
<name>A0A4R1PVH3_9GAMM</name>
<dbReference type="RefSeq" id="WP_131297842.1">
    <property type="nucleotide sequence ID" value="NZ_JBHLST010000028.1"/>
</dbReference>
<dbReference type="AlphaFoldDB" id="A0A4R1PVH3"/>
<comment type="caution">
    <text evidence="1">The sequence shown here is derived from an EMBL/GenBank/DDBJ whole genome shotgun (WGS) entry which is preliminary data.</text>
</comment>
<proteinExistence type="predicted"/>
<accession>A0A4R1PVH3</accession>
<reference evidence="1 2" key="1">
    <citation type="submission" date="2019-03" db="EMBL/GenBank/DDBJ databases">
        <title>Genomic Encyclopedia of Type Strains, Phase IV (KMG-IV): sequencing the most valuable type-strain genomes for metagenomic binning, comparative biology and taxonomic classification.</title>
        <authorList>
            <person name="Goeker M."/>
        </authorList>
    </citation>
    <scope>NUCLEOTIDE SEQUENCE [LARGE SCALE GENOMIC DNA]</scope>
    <source>
        <strain evidence="1 2">DSM 2286</strain>
    </source>
</reference>
<sequence length="117" mass="12689">MLNLNAIREQDKLRQQLAQATADYLAAGGTIDQPADITAGLTPAHWRDHSDTGIPGASKTEITRQELALADRIRAYAAIGMSTRMIRSKTGLNTTTLRKIAKRHRIALPSGKGREAA</sequence>